<gene>
    <name evidence="1" type="ORF">TSIB3V08_LOCUS7491</name>
</gene>
<protein>
    <submittedName>
        <fullName evidence="1">Uncharacterized protein</fullName>
    </submittedName>
</protein>
<dbReference type="AlphaFoldDB" id="A0A7R9AZG4"/>
<evidence type="ECO:0000313" key="1">
    <source>
        <dbReference type="EMBL" id="CAD7263413.1"/>
    </source>
</evidence>
<proteinExistence type="predicted"/>
<organism evidence="1">
    <name type="scientific">Timema shepardi</name>
    <name type="common">Walking stick</name>
    <dbReference type="NCBI Taxonomy" id="629360"/>
    <lineage>
        <taxon>Eukaryota</taxon>
        <taxon>Metazoa</taxon>
        <taxon>Ecdysozoa</taxon>
        <taxon>Arthropoda</taxon>
        <taxon>Hexapoda</taxon>
        <taxon>Insecta</taxon>
        <taxon>Pterygota</taxon>
        <taxon>Neoptera</taxon>
        <taxon>Polyneoptera</taxon>
        <taxon>Phasmatodea</taxon>
        <taxon>Timematodea</taxon>
        <taxon>Timematoidea</taxon>
        <taxon>Timematidae</taxon>
        <taxon>Timema</taxon>
    </lineage>
</organism>
<dbReference type="EMBL" id="OC003530">
    <property type="protein sequence ID" value="CAD7263413.1"/>
    <property type="molecule type" value="Genomic_DNA"/>
</dbReference>
<accession>A0A7R9AZG4</accession>
<name>A0A7R9AZG4_TIMSH</name>
<sequence length="121" mass="13283">MLTTRLLGAERGADLVRVLVSLLYPSYGSGCVVACMCVPFDGERSRSDLVRLELANLKTKSLRPSPSIHNQNKMAINPGEVLLRTNPPTEKTNQTEAAVNFDKPARIDSILHSAGKVFRTF</sequence>
<reference evidence="1" key="1">
    <citation type="submission" date="2020-11" db="EMBL/GenBank/DDBJ databases">
        <authorList>
            <person name="Tran Van P."/>
        </authorList>
    </citation>
    <scope>NUCLEOTIDE SEQUENCE</scope>
</reference>